<accession>C0BWW8</accession>
<protein>
    <recommendedName>
        <fullName evidence="3">Multidrug export protein MepA</fullName>
    </recommendedName>
</protein>
<feature type="transmembrane region" description="Helical" evidence="10">
    <location>
        <begin position="349"/>
        <end position="371"/>
    </location>
</feature>
<feature type="transmembrane region" description="Helical" evidence="10">
    <location>
        <begin position="123"/>
        <end position="145"/>
    </location>
</feature>
<evidence type="ECO:0000256" key="3">
    <source>
        <dbReference type="ARBA" id="ARBA00022106"/>
    </source>
</evidence>
<keyword evidence="6 10" id="KW-0812">Transmembrane</keyword>
<evidence type="ECO:0000256" key="6">
    <source>
        <dbReference type="ARBA" id="ARBA00022692"/>
    </source>
</evidence>
<dbReference type="InterPro" id="IPR045070">
    <property type="entry name" value="MATE_MepA-like"/>
</dbReference>
<dbReference type="GO" id="GO:0042910">
    <property type="term" value="F:xenobiotic transmembrane transporter activity"/>
    <property type="evidence" value="ECO:0007669"/>
    <property type="project" value="InterPro"/>
</dbReference>
<evidence type="ECO:0000313" key="11">
    <source>
        <dbReference type="EMBL" id="EEG75566.1"/>
    </source>
</evidence>
<feature type="transmembrane region" description="Helical" evidence="10">
    <location>
        <begin position="165"/>
        <end position="183"/>
    </location>
</feature>
<comment type="subcellular location">
    <subcellularLocation>
        <location evidence="1">Cell membrane</location>
        <topology evidence="1">Multi-pass membrane protein</topology>
    </subcellularLocation>
</comment>
<evidence type="ECO:0000256" key="5">
    <source>
        <dbReference type="ARBA" id="ARBA00022475"/>
    </source>
</evidence>
<dbReference type="InterPro" id="IPR048279">
    <property type="entry name" value="MdtK-like"/>
</dbReference>
<gene>
    <name evidence="11" type="ORF">CLOHYLEM_04302</name>
</gene>
<feature type="transmembrane region" description="Helical" evidence="10">
    <location>
        <begin position="224"/>
        <end position="245"/>
    </location>
</feature>
<dbReference type="PANTHER" id="PTHR43823:SF3">
    <property type="entry name" value="MULTIDRUG EXPORT PROTEIN MEPA"/>
    <property type="match status" value="1"/>
</dbReference>
<dbReference type="GO" id="GO:0046677">
    <property type="term" value="P:response to antibiotic"/>
    <property type="evidence" value="ECO:0007669"/>
    <property type="project" value="UniProtKB-KW"/>
</dbReference>
<keyword evidence="9" id="KW-0046">Antibiotic resistance</keyword>
<dbReference type="eggNOG" id="COG0534">
    <property type="taxonomic scope" value="Bacteria"/>
</dbReference>
<comment type="similarity">
    <text evidence="2">Belongs to the multi antimicrobial extrusion (MATE) (TC 2.A.66.1) family. MepA subfamily.</text>
</comment>
<dbReference type="PANTHER" id="PTHR43823">
    <property type="entry name" value="SPORULATION PROTEIN YKVU"/>
    <property type="match status" value="1"/>
</dbReference>
<keyword evidence="8 10" id="KW-0472">Membrane</keyword>
<keyword evidence="4" id="KW-0813">Transport</keyword>
<evidence type="ECO:0000256" key="4">
    <source>
        <dbReference type="ARBA" id="ARBA00022448"/>
    </source>
</evidence>
<dbReference type="Proteomes" id="UP000004893">
    <property type="component" value="Unassembled WGS sequence"/>
</dbReference>
<dbReference type="GO" id="GO:0015297">
    <property type="term" value="F:antiporter activity"/>
    <property type="evidence" value="ECO:0007669"/>
    <property type="project" value="InterPro"/>
</dbReference>
<dbReference type="InterPro" id="IPR051327">
    <property type="entry name" value="MATE_MepA_subfamily"/>
</dbReference>
<dbReference type="PIRSF" id="PIRSF006603">
    <property type="entry name" value="DinF"/>
    <property type="match status" value="1"/>
</dbReference>
<comment type="caution">
    <text evidence="11">The sequence shown here is derived from an EMBL/GenBank/DDBJ whole genome shotgun (WGS) entry which is preliminary data.</text>
</comment>
<name>C0BWW8_9FIRM</name>
<dbReference type="AlphaFoldDB" id="C0BWW8"/>
<dbReference type="Pfam" id="PF01554">
    <property type="entry name" value="MatE"/>
    <property type="match status" value="2"/>
</dbReference>
<keyword evidence="12" id="KW-1185">Reference proteome</keyword>
<evidence type="ECO:0000256" key="8">
    <source>
        <dbReference type="ARBA" id="ARBA00023136"/>
    </source>
</evidence>
<dbReference type="EMBL" id="ABYI02000007">
    <property type="protein sequence ID" value="EEG75566.1"/>
    <property type="molecule type" value="Genomic_DNA"/>
</dbReference>
<keyword evidence="7 10" id="KW-1133">Transmembrane helix</keyword>
<dbReference type="InterPro" id="IPR002528">
    <property type="entry name" value="MATE_fam"/>
</dbReference>
<dbReference type="GO" id="GO:0005886">
    <property type="term" value="C:plasma membrane"/>
    <property type="evidence" value="ECO:0007669"/>
    <property type="project" value="UniProtKB-SubCell"/>
</dbReference>
<evidence type="ECO:0000313" key="12">
    <source>
        <dbReference type="Proteomes" id="UP000004893"/>
    </source>
</evidence>
<feature type="transmembrane region" description="Helical" evidence="10">
    <location>
        <begin position="455"/>
        <end position="473"/>
    </location>
</feature>
<feature type="transmembrane region" description="Helical" evidence="10">
    <location>
        <begin position="79"/>
        <end position="102"/>
    </location>
</feature>
<feature type="transmembrane region" description="Helical" evidence="10">
    <location>
        <begin position="195"/>
        <end position="218"/>
    </location>
</feature>
<dbReference type="HOGENOM" id="CLU_012893_0_0_9"/>
<keyword evidence="5" id="KW-1003">Cell membrane</keyword>
<reference evidence="11" key="1">
    <citation type="submission" date="2009-02" db="EMBL/GenBank/DDBJ databases">
        <authorList>
            <person name="Fulton L."/>
            <person name="Clifton S."/>
            <person name="Fulton B."/>
            <person name="Xu J."/>
            <person name="Minx P."/>
            <person name="Pepin K.H."/>
            <person name="Johnson M."/>
            <person name="Bhonagiri V."/>
            <person name="Nash W.E."/>
            <person name="Mardis E.R."/>
            <person name="Wilson R.K."/>
        </authorList>
    </citation>
    <scope>NUCLEOTIDE SEQUENCE [LARGE SCALE GENOMIC DNA]</scope>
    <source>
        <strain evidence="11">DSM 15053</strain>
    </source>
</reference>
<dbReference type="STRING" id="553973.CLOHYLEM_04302"/>
<evidence type="ECO:0000256" key="2">
    <source>
        <dbReference type="ARBA" id="ARBA00008417"/>
    </source>
</evidence>
<sequence>MPAGGDTFFLNDIRRLHMEVQNQQKNNDSGRDERLGTAPLGRLMAGMAVPAVAAQLINVLYNIVDRIYIGHISGYGDVALTGVGVTFPIIMLIAAFSAFAGMGGAPLASIQLGKKDHDKAERILGNSAGLLIIFSVVLTVFFSIFKTPILYAFGASGQTISYAESYIAIYLIGTVFVQIAVGLNTFISGQGEARIAMLSVLIGAVINIALDPVFIFALHMGVKGAALATIISQAVSAAWVLRFLLSEKSVIRLRVKYMKLQGDIVKHIAGLGVSPFIMQSTESLVSITLNSGLQRYGGDLYVGTMSIMTSVMQLIVIPVQGITQGIQPIISYNYGAGNRKRVKGAFIRMLLVCFAGTLLLAGIAVTVPEVYASLFTNNDKLVALTCRVMPIYFFGIMIFGIQSACQSTFLALGQAKVSLFIALLRKVILLIPLAVILPKFMGVMGIYRAEPVADIISVLTTSVLFAFTFKNVLLNMRKSGMMSAGKEKED</sequence>
<proteinExistence type="inferred from homology"/>
<feature type="transmembrane region" description="Helical" evidence="10">
    <location>
        <begin position="391"/>
        <end position="415"/>
    </location>
</feature>
<evidence type="ECO:0000256" key="7">
    <source>
        <dbReference type="ARBA" id="ARBA00022989"/>
    </source>
</evidence>
<organism evidence="11 12">
    <name type="scientific">[Clostridium] hylemonae DSM 15053</name>
    <dbReference type="NCBI Taxonomy" id="553973"/>
    <lineage>
        <taxon>Bacteria</taxon>
        <taxon>Bacillati</taxon>
        <taxon>Bacillota</taxon>
        <taxon>Clostridia</taxon>
        <taxon>Lachnospirales</taxon>
        <taxon>Lachnospiraceae</taxon>
    </lineage>
</organism>
<evidence type="ECO:0000256" key="1">
    <source>
        <dbReference type="ARBA" id="ARBA00004651"/>
    </source>
</evidence>
<dbReference type="CDD" id="cd13143">
    <property type="entry name" value="MATE_MepA_like"/>
    <property type="match status" value="1"/>
</dbReference>
<reference evidence="11" key="2">
    <citation type="submission" date="2013-06" db="EMBL/GenBank/DDBJ databases">
        <title>Draft genome sequence of Clostridium hylemonae (DSM 15053).</title>
        <authorList>
            <person name="Sudarsanam P."/>
            <person name="Ley R."/>
            <person name="Guruge J."/>
            <person name="Turnbaugh P.J."/>
            <person name="Mahowald M."/>
            <person name="Liep D."/>
            <person name="Gordon J."/>
        </authorList>
    </citation>
    <scope>NUCLEOTIDE SEQUENCE</scope>
    <source>
        <strain evidence="11">DSM 15053</strain>
    </source>
</reference>
<evidence type="ECO:0000256" key="10">
    <source>
        <dbReference type="SAM" id="Phobius"/>
    </source>
</evidence>
<evidence type="ECO:0000256" key="9">
    <source>
        <dbReference type="ARBA" id="ARBA00023251"/>
    </source>
</evidence>
<dbReference type="NCBIfam" id="TIGR00797">
    <property type="entry name" value="matE"/>
    <property type="match status" value="1"/>
</dbReference>